<name>A0A1W1VY53_9FIRM</name>
<feature type="domain" description="Transposase (putative) YhgA-like" evidence="1">
    <location>
        <begin position="4"/>
        <end position="103"/>
    </location>
</feature>
<reference evidence="3 4" key="1">
    <citation type="submission" date="2017-04" db="EMBL/GenBank/DDBJ databases">
        <authorList>
            <person name="Afonso C.L."/>
            <person name="Miller P.J."/>
            <person name="Scott M.A."/>
            <person name="Spackman E."/>
            <person name="Goraichik I."/>
            <person name="Dimitrov K.M."/>
            <person name="Suarez D.L."/>
            <person name="Swayne D.E."/>
        </authorList>
    </citation>
    <scope>NUCLEOTIDE SEQUENCE [LARGE SCALE GENOMIC DNA]</scope>
    <source>
        <strain evidence="3 4">ToBE</strain>
    </source>
</reference>
<keyword evidence="4" id="KW-1185">Reference proteome</keyword>
<dbReference type="EMBL" id="LT838272">
    <property type="protein sequence ID" value="SMB98285.1"/>
    <property type="molecule type" value="Genomic_DNA"/>
</dbReference>
<dbReference type="InterPro" id="IPR025587">
    <property type="entry name" value="DUF4351"/>
</dbReference>
<gene>
    <name evidence="3" type="ORF">SAMN00808754_2245</name>
</gene>
<dbReference type="PANTHER" id="PTHR35586">
    <property type="entry name" value="SLL1691 PROTEIN"/>
    <property type="match status" value="1"/>
</dbReference>
<sequence length="308" mass="36303">MPIDHDAIFKELITNFFKEFMELFFPEAHALIDYSELTFLSQEIITDITAGEKHYVDILASVKIKGEEGYVLIHIEPQAYKEADFARRMFIYFSRLYEKHKKKVLPIAVFSYDSKVEEPDKHEVAFPFFKVLEFNFYKVQLKKLPWRKYINSDNPVAAALLSKMDYSPKERRQLKIEFLRMITRMQLDPAKLGLITAIFETYLGLSPEEEREVEEMLHRELSAEEVKKVMELRTSWHIKGWQEGLQQGLEEGRREILLKQLKKRLGCLSSEVEEKINALSLKELDELAEKIFEVTSESDLRKFLGIEH</sequence>
<dbReference type="InterPro" id="IPR006842">
    <property type="entry name" value="Transposase_31"/>
</dbReference>
<feature type="domain" description="DUF4351" evidence="2">
    <location>
        <begin position="246"/>
        <end position="304"/>
    </location>
</feature>
<dbReference type="OrthoDB" id="419816at2"/>
<dbReference type="STRING" id="698762.SAMN00808754_2245"/>
<evidence type="ECO:0000259" key="1">
    <source>
        <dbReference type="Pfam" id="PF04754"/>
    </source>
</evidence>
<protein>
    <recommendedName>
        <fullName evidence="5">Transposase (putative) YhgA-like domain-containing protein</fullName>
    </recommendedName>
</protein>
<dbReference type="RefSeq" id="WP_084665804.1">
    <property type="nucleotide sequence ID" value="NZ_LT838272.1"/>
</dbReference>
<dbReference type="AlphaFoldDB" id="A0A1W1VY53"/>
<evidence type="ECO:0000313" key="4">
    <source>
        <dbReference type="Proteomes" id="UP000192569"/>
    </source>
</evidence>
<evidence type="ECO:0000259" key="2">
    <source>
        <dbReference type="Pfam" id="PF14261"/>
    </source>
</evidence>
<proteinExistence type="predicted"/>
<dbReference type="Pfam" id="PF04754">
    <property type="entry name" value="Transposase_31"/>
    <property type="match status" value="1"/>
</dbReference>
<organism evidence="3 4">
    <name type="scientific">Thermanaeromonas toyohensis ToBE</name>
    <dbReference type="NCBI Taxonomy" id="698762"/>
    <lineage>
        <taxon>Bacteria</taxon>
        <taxon>Bacillati</taxon>
        <taxon>Bacillota</taxon>
        <taxon>Clostridia</taxon>
        <taxon>Neomoorellales</taxon>
        <taxon>Neomoorellaceae</taxon>
        <taxon>Thermanaeromonas</taxon>
    </lineage>
</organism>
<dbReference type="Proteomes" id="UP000192569">
    <property type="component" value="Chromosome I"/>
</dbReference>
<dbReference type="PANTHER" id="PTHR35586:SF1">
    <property type="entry name" value="SLL1691 PROTEIN"/>
    <property type="match status" value="1"/>
</dbReference>
<evidence type="ECO:0008006" key="5">
    <source>
        <dbReference type="Google" id="ProtNLM"/>
    </source>
</evidence>
<dbReference type="Pfam" id="PF14261">
    <property type="entry name" value="DUF4351"/>
    <property type="match status" value="1"/>
</dbReference>
<accession>A0A1W1VY53</accession>
<evidence type="ECO:0000313" key="3">
    <source>
        <dbReference type="EMBL" id="SMB98285.1"/>
    </source>
</evidence>